<name>A0AAV5KEH5_9ROSI</name>
<reference evidence="1 2" key="1">
    <citation type="journal article" date="2021" name="Commun. Biol.">
        <title>The genome of Shorea leprosula (Dipterocarpaceae) highlights the ecological relevance of drought in aseasonal tropical rainforests.</title>
        <authorList>
            <person name="Ng K.K.S."/>
            <person name="Kobayashi M.J."/>
            <person name="Fawcett J.A."/>
            <person name="Hatakeyama M."/>
            <person name="Paape T."/>
            <person name="Ng C.H."/>
            <person name="Ang C.C."/>
            <person name="Tnah L.H."/>
            <person name="Lee C.T."/>
            <person name="Nishiyama T."/>
            <person name="Sese J."/>
            <person name="O'Brien M.J."/>
            <person name="Copetti D."/>
            <person name="Mohd Noor M.I."/>
            <person name="Ong R.C."/>
            <person name="Putra M."/>
            <person name="Sireger I.Z."/>
            <person name="Indrioko S."/>
            <person name="Kosugi Y."/>
            <person name="Izuno A."/>
            <person name="Isagi Y."/>
            <person name="Lee S.L."/>
            <person name="Shimizu K.K."/>
        </authorList>
    </citation>
    <scope>NUCLEOTIDE SEQUENCE [LARGE SCALE GENOMIC DNA]</scope>
    <source>
        <strain evidence="1">214</strain>
    </source>
</reference>
<protein>
    <submittedName>
        <fullName evidence="1">Uncharacterized protein</fullName>
    </submittedName>
</protein>
<dbReference type="Proteomes" id="UP001054252">
    <property type="component" value="Unassembled WGS sequence"/>
</dbReference>
<comment type="caution">
    <text evidence="1">The sequence shown here is derived from an EMBL/GenBank/DDBJ whole genome shotgun (WGS) entry which is preliminary data.</text>
</comment>
<organism evidence="1 2">
    <name type="scientific">Rubroshorea leprosula</name>
    <dbReference type="NCBI Taxonomy" id="152421"/>
    <lineage>
        <taxon>Eukaryota</taxon>
        <taxon>Viridiplantae</taxon>
        <taxon>Streptophyta</taxon>
        <taxon>Embryophyta</taxon>
        <taxon>Tracheophyta</taxon>
        <taxon>Spermatophyta</taxon>
        <taxon>Magnoliopsida</taxon>
        <taxon>eudicotyledons</taxon>
        <taxon>Gunneridae</taxon>
        <taxon>Pentapetalae</taxon>
        <taxon>rosids</taxon>
        <taxon>malvids</taxon>
        <taxon>Malvales</taxon>
        <taxon>Dipterocarpaceae</taxon>
        <taxon>Rubroshorea</taxon>
    </lineage>
</organism>
<evidence type="ECO:0000313" key="2">
    <source>
        <dbReference type="Proteomes" id="UP001054252"/>
    </source>
</evidence>
<gene>
    <name evidence="1" type="ORF">SLEP1_g32741</name>
</gene>
<keyword evidence="2" id="KW-1185">Reference proteome</keyword>
<accession>A0AAV5KEH5</accession>
<sequence length="114" mass="12744">MLMESATPARPLQRLHFLTHASPDAECPRGICKKHLALQILEESGKDLDFWHEVDVDGVGHARPLQRLHFLTHASPDAECPRGICKKHLALQILEESGKDLDFPVPVTGFPYLS</sequence>
<proteinExistence type="predicted"/>
<dbReference type="EMBL" id="BPVZ01000061">
    <property type="protein sequence ID" value="GKV22936.1"/>
    <property type="molecule type" value="Genomic_DNA"/>
</dbReference>
<dbReference type="AlphaFoldDB" id="A0AAV5KEH5"/>
<evidence type="ECO:0000313" key="1">
    <source>
        <dbReference type="EMBL" id="GKV22936.1"/>
    </source>
</evidence>